<dbReference type="RefSeq" id="WP_369745149.1">
    <property type="nucleotide sequence ID" value="NZ_CP165735.1"/>
</dbReference>
<protein>
    <submittedName>
        <fullName evidence="1">Uncharacterized protein</fullName>
    </submittedName>
</protein>
<dbReference type="EMBL" id="CP165735">
    <property type="protein sequence ID" value="XDV70800.1"/>
    <property type="molecule type" value="Genomic_DNA"/>
</dbReference>
<name>A0AB39YKG9_9MICC</name>
<organism evidence="1">
    <name type="scientific">Paenarthrobacter sp. AMU7</name>
    <dbReference type="NCBI Taxonomy" id="3162492"/>
    <lineage>
        <taxon>Bacteria</taxon>
        <taxon>Bacillati</taxon>
        <taxon>Actinomycetota</taxon>
        <taxon>Actinomycetes</taxon>
        <taxon>Micrococcales</taxon>
        <taxon>Micrococcaceae</taxon>
        <taxon>Paenarthrobacter</taxon>
    </lineage>
</organism>
<reference evidence="1" key="1">
    <citation type="submission" date="2024-07" db="EMBL/GenBank/DDBJ databases">
        <authorList>
            <person name="Li J."/>
            <person name="Wei H."/>
            <person name="Ma J."/>
        </authorList>
    </citation>
    <scope>NUCLEOTIDE SEQUENCE</scope>
    <source>
        <strain evidence="1">AMU7</strain>
    </source>
</reference>
<accession>A0AB39YKG9</accession>
<gene>
    <name evidence="1" type="ORF">ABQM86_17820</name>
</gene>
<dbReference type="AlphaFoldDB" id="A0AB39YKG9"/>
<proteinExistence type="predicted"/>
<evidence type="ECO:0000313" key="1">
    <source>
        <dbReference type="EMBL" id="XDV70800.1"/>
    </source>
</evidence>
<sequence>MIEDNGSMSHNVEMHREMPWPFPDDRFPEGLGAVVMKSVLSGERPVLQVLHDPDNGWGFADGVDDPNTPGGAVAAHINHLTRLDPTLAEMAKLPPGALADRLEVGGEWHIRSFAWDEEPGIPDSQVRSLEGANGTGANFEYLSPGVRVVHDALELAMEPELWIVDLRDGSQLTVMAHSRTVDGDEVVFSLLFNGRPNVLVESLRIPLALMPENYS</sequence>